<dbReference type="AlphaFoldDB" id="A0A150L6J1"/>
<feature type="domain" description="Ribosomal RNA large subunit methyltransferase K/L-like methyltransferase" evidence="1">
    <location>
        <begin position="161"/>
        <end position="258"/>
    </location>
</feature>
<organism evidence="2 3">
    <name type="scientific">Heyndrickxia sporothermodurans</name>
    <dbReference type="NCBI Taxonomy" id="46224"/>
    <lineage>
        <taxon>Bacteria</taxon>
        <taxon>Bacillati</taxon>
        <taxon>Bacillota</taxon>
        <taxon>Bacilli</taxon>
        <taxon>Bacillales</taxon>
        <taxon>Bacillaceae</taxon>
        <taxon>Heyndrickxia</taxon>
    </lineage>
</organism>
<evidence type="ECO:0000259" key="1">
    <source>
        <dbReference type="Pfam" id="PF01170"/>
    </source>
</evidence>
<dbReference type="InterPro" id="IPR029063">
    <property type="entry name" value="SAM-dependent_MTases_sf"/>
</dbReference>
<evidence type="ECO:0000313" key="3">
    <source>
        <dbReference type="Proteomes" id="UP000075666"/>
    </source>
</evidence>
<dbReference type="GO" id="GO:0016423">
    <property type="term" value="F:tRNA (guanine) methyltransferase activity"/>
    <property type="evidence" value="ECO:0007669"/>
    <property type="project" value="TreeGrafter"/>
</dbReference>
<evidence type="ECO:0000313" key="2">
    <source>
        <dbReference type="EMBL" id="KYD07904.1"/>
    </source>
</evidence>
<dbReference type="PANTHER" id="PTHR14911:SF13">
    <property type="entry name" value="TRNA (GUANINE(6)-N2)-METHYLTRANSFERASE THUMP3"/>
    <property type="match status" value="1"/>
</dbReference>
<dbReference type="RefSeq" id="WP_311921495.1">
    <property type="nucleotide sequence ID" value="NZ_CP066701.1"/>
</dbReference>
<keyword evidence="3" id="KW-1185">Reference proteome</keyword>
<gene>
    <name evidence="2" type="ORF">B4102_0538</name>
</gene>
<name>A0A150L6J1_9BACI</name>
<dbReference type="GO" id="GO:0030488">
    <property type="term" value="P:tRNA methylation"/>
    <property type="evidence" value="ECO:0007669"/>
    <property type="project" value="TreeGrafter"/>
</dbReference>
<dbReference type="InterPro" id="IPR000241">
    <property type="entry name" value="RlmKL-like_Mtase"/>
</dbReference>
<sequence>MEGKNYKPISYVYTYSYRDEEQSLCELELRTLFDINNINNDFRIIESPVKINPSRSPFLKERIDVIFEGNELQDIVQKVKQLKVGAYTYKVIYVKSGDFNQTKKISFTKRREIEREIGLHIDGEPNLINPDRLFGILRIDERWVFGEYVKNDASWLRHQKKPNSYSTALSTRVARSVVNIAVPNPVGIKAIDPCCGIGTVLVEALSMGIDIVGSDRNYLIIPGVKENLAYFGLEGEVTVRDMNKITEKYDVAIIDMPYNLCSVLPDADKLNMLRSARRFSSKLVVITIEEIDAILEEAGFTIIDRAVAKKGSFSRHVIVCE</sequence>
<dbReference type="EMBL" id="LQYN01000039">
    <property type="protein sequence ID" value="KYD07904.1"/>
    <property type="molecule type" value="Genomic_DNA"/>
</dbReference>
<accession>A0A150L6J1</accession>
<protein>
    <recommendedName>
        <fullName evidence="1">Ribosomal RNA large subunit methyltransferase K/L-like methyltransferase domain-containing protein</fullName>
    </recommendedName>
</protein>
<dbReference type="Gene3D" id="3.40.50.150">
    <property type="entry name" value="Vaccinia Virus protein VP39"/>
    <property type="match status" value="1"/>
</dbReference>
<comment type="caution">
    <text evidence="2">The sequence shown here is derived from an EMBL/GenBank/DDBJ whole genome shotgun (WGS) entry which is preliminary data.</text>
</comment>
<dbReference type="SUPFAM" id="SSF53335">
    <property type="entry name" value="S-adenosyl-L-methionine-dependent methyltransferases"/>
    <property type="match status" value="1"/>
</dbReference>
<dbReference type="Proteomes" id="UP000075666">
    <property type="component" value="Unassembled WGS sequence"/>
</dbReference>
<dbReference type="PANTHER" id="PTHR14911">
    <property type="entry name" value="THUMP DOMAIN-CONTAINING"/>
    <property type="match status" value="1"/>
</dbReference>
<proteinExistence type="predicted"/>
<reference evidence="2 3" key="1">
    <citation type="submission" date="2016-01" db="EMBL/GenBank/DDBJ databases">
        <title>Genome Sequences of Twelve Sporeforming Bacillus Species Isolated from Foods.</title>
        <authorList>
            <person name="Berendsen E.M."/>
            <person name="Wells-Bennik M.H."/>
            <person name="Krawcyk A.O."/>
            <person name="De Jong A."/>
            <person name="Holsappel S."/>
            <person name="Eijlander R.T."/>
            <person name="Kuipers O.P."/>
        </authorList>
    </citation>
    <scope>NUCLEOTIDE SEQUENCE [LARGE SCALE GENOMIC DNA]</scope>
    <source>
        <strain evidence="2 3">B4102</strain>
    </source>
</reference>
<dbReference type="PATRIC" id="fig|46224.3.peg.2758"/>
<dbReference type="Pfam" id="PF01170">
    <property type="entry name" value="UPF0020"/>
    <property type="match status" value="1"/>
</dbReference>